<feature type="transmembrane region" description="Helical" evidence="6">
    <location>
        <begin position="75"/>
        <end position="94"/>
    </location>
</feature>
<comment type="cofactor">
    <cofactor evidence="1">
        <name>heme</name>
        <dbReference type="ChEBI" id="CHEBI:30413"/>
    </cofactor>
</comment>
<gene>
    <name evidence="8" type="ORF">J2S55_008424</name>
</gene>
<evidence type="ECO:0000256" key="5">
    <source>
        <dbReference type="ARBA" id="ARBA00029568"/>
    </source>
</evidence>
<comment type="caution">
    <text evidence="8">The sequence shown here is derived from an EMBL/GenBank/DDBJ whole genome shotgun (WGS) entry which is preliminary data.</text>
</comment>
<evidence type="ECO:0000256" key="4">
    <source>
        <dbReference type="ARBA" id="ARBA00029351"/>
    </source>
</evidence>
<dbReference type="SUPFAM" id="SSF81342">
    <property type="entry name" value="Transmembrane di-heme cytochromes"/>
    <property type="match status" value="1"/>
</dbReference>
<dbReference type="RefSeq" id="WP_306872732.1">
    <property type="nucleotide sequence ID" value="NZ_JAUSRB010000002.1"/>
</dbReference>
<dbReference type="InterPro" id="IPR005797">
    <property type="entry name" value="Cyt_b/b6_N"/>
</dbReference>
<organism evidence="8 9">
    <name type="scientific">Streptosporangium brasiliense</name>
    <dbReference type="NCBI Taxonomy" id="47480"/>
    <lineage>
        <taxon>Bacteria</taxon>
        <taxon>Bacillati</taxon>
        <taxon>Actinomycetota</taxon>
        <taxon>Actinomycetes</taxon>
        <taxon>Streptosporangiales</taxon>
        <taxon>Streptosporangiaceae</taxon>
        <taxon>Streptosporangium</taxon>
    </lineage>
</organism>
<feature type="transmembrane region" description="Helical" evidence="6">
    <location>
        <begin position="101"/>
        <end position="121"/>
    </location>
</feature>
<dbReference type="EC" id="7.1.1.8" evidence="2"/>
<dbReference type="Proteomes" id="UP001230426">
    <property type="component" value="Unassembled WGS sequence"/>
</dbReference>
<evidence type="ECO:0000256" key="6">
    <source>
        <dbReference type="SAM" id="Phobius"/>
    </source>
</evidence>
<evidence type="ECO:0000313" key="8">
    <source>
        <dbReference type="EMBL" id="MDP9869158.1"/>
    </source>
</evidence>
<feature type="transmembrane region" description="Helical" evidence="6">
    <location>
        <begin position="141"/>
        <end position="161"/>
    </location>
</feature>
<dbReference type="InterPro" id="IPR016174">
    <property type="entry name" value="Di-haem_cyt_TM"/>
</dbReference>
<feature type="transmembrane region" description="Helical" evidence="6">
    <location>
        <begin position="12"/>
        <end position="30"/>
    </location>
</feature>
<name>A0ABT9RIN1_9ACTN</name>
<keyword evidence="6" id="KW-0472">Membrane</keyword>
<comment type="catalytic activity">
    <reaction evidence="4">
        <text>a quinol + 2 Fe(III)-[cytochrome c](out) = a quinone + 2 Fe(II)-[cytochrome c](out) + 2 H(+)(out)</text>
        <dbReference type="Rhea" id="RHEA:11484"/>
        <dbReference type="Rhea" id="RHEA-COMP:10350"/>
        <dbReference type="Rhea" id="RHEA-COMP:14399"/>
        <dbReference type="ChEBI" id="CHEBI:15378"/>
        <dbReference type="ChEBI" id="CHEBI:24646"/>
        <dbReference type="ChEBI" id="CHEBI:29033"/>
        <dbReference type="ChEBI" id="CHEBI:29034"/>
        <dbReference type="ChEBI" id="CHEBI:132124"/>
        <dbReference type="EC" id="7.1.1.8"/>
    </reaction>
</comment>
<dbReference type="EMBL" id="JAUSRB010000002">
    <property type="protein sequence ID" value="MDP9869158.1"/>
    <property type="molecule type" value="Genomic_DNA"/>
</dbReference>
<evidence type="ECO:0000256" key="3">
    <source>
        <dbReference type="ARBA" id="ARBA00016116"/>
    </source>
</evidence>
<dbReference type="PROSITE" id="PS51002">
    <property type="entry name" value="CYTB_NTER"/>
    <property type="match status" value="1"/>
</dbReference>
<feature type="domain" description="Cytochrome b/b6 N-terminal region profile" evidence="7">
    <location>
        <begin position="1"/>
        <end position="200"/>
    </location>
</feature>
<accession>A0ABT9RIN1</accession>
<proteinExistence type="predicted"/>
<reference evidence="8 9" key="1">
    <citation type="submission" date="2023-07" db="EMBL/GenBank/DDBJ databases">
        <title>Sequencing the genomes of 1000 actinobacteria strains.</title>
        <authorList>
            <person name="Klenk H.-P."/>
        </authorList>
    </citation>
    <scope>NUCLEOTIDE SEQUENCE [LARGE SCALE GENOMIC DNA]</scope>
    <source>
        <strain evidence="8 9">DSM 44109</strain>
    </source>
</reference>
<protein>
    <recommendedName>
        <fullName evidence="3">Cytochrome bc1 complex cytochrome b subunit</fullName>
        <ecNumber evidence="2">7.1.1.8</ecNumber>
    </recommendedName>
    <alternativeName>
        <fullName evidence="5">Cytochrome bc1 reductase complex subunit QcrB</fullName>
    </alternativeName>
</protein>
<dbReference type="InterPro" id="IPR027387">
    <property type="entry name" value="Cytb/b6-like_sf"/>
</dbReference>
<evidence type="ECO:0000256" key="1">
    <source>
        <dbReference type="ARBA" id="ARBA00001971"/>
    </source>
</evidence>
<keyword evidence="9" id="KW-1185">Reference proteome</keyword>
<keyword evidence="6" id="KW-0812">Transmembrane</keyword>
<evidence type="ECO:0000256" key="2">
    <source>
        <dbReference type="ARBA" id="ARBA00012951"/>
    </source>
</evidence>
<evidence type="ECO:0000259" key="7">
    <source>
        <dbReference type="PROSITE" id="PS51002"/>
    </source>
</evidence>
<evidence type="ECO:0000313" key="9">
    <source>
        <dbReference type="Proteomes" id="UP001230426"/>
    </source>
</evidence>
<dbReference type="Gene3D" id="1.20.810.10">
    <property type="entry name" value="Cytochrome Bc1 Complex, Chain C"/>
    <property type="match status" value="1"/>
</dbReference>
<sequence>MWSGKRSVDERLISCFVIVVLTGAFLAFFHTPSDQVSHDGAQVIYDGSYEPLRGVMMAEAYASALQLSFDVAGGVLVQLLHQWSSVLLLAGIVVRTALSGVFLRWLPGIALLGLGALNMVIGFTLAGEPFAEKTMGGVPALWRYGAHLLLALAIAAAAVLAWRQAGGRRPRALHVVVICLGLVPLLLVGAVVAPGWSVHK</sequence>
<keyword evidence="6" id="KW-1133">Transmembrane helix</keyword>
<feature type="transmembrane region" description="Helical" evidence="6">
    <location>
        <begin position="173"/>
        <end position="196"/>
    </location>
</feature>